<feature type="transmembrane region" description="Helical" evidence="7">
    <location>
        <begin position="103"/>
        <end position="122"/>
    </location>
</feature>
<evidence type="ECO:0000256" key="6">
    <source>
        <dbReference type="SAM" id="MobiDB-lite"/>
    </source>
</evidence>
<keyword evidence="2" id="KW-1003">Cell membrane</keyword>
<dbReference type="PANTHER" id="PTHR30213">
    <property type="entry name" value="INNER MEMBRANE PROTEIN YHJD"/>
    <property type="match status" value="1"/>
</dbReference>
<proteinExistence type="predicted"/>
<feature type="transmembrane region" description="Helical" evidence="7">
    <location>
        <begin position="39"/>
        <end position="65"/>
    </location>
</feature>
<keyword evidence="5 7" id="KW-0472">Membrane</keyword>
<evidence type="ECO:0000256" key="4">
    <source>
        <dbReference type="ARBA" id="ARBA00022989"/>
    </source>
</evidence>
<feature type="compositionally biased region" description="Acidic residues" evidence="6">
    <location>
        <begin position="329"/>
        <end position="338"/>
    </location>
</feature>
<feature type="transmembrane region" description="Helical" evidence="7">
    <location>
        <begin position="155"/>
        <end position="178"/>
    </location>
</feature>
<dbReference type="InterPro" id="IPR017039">
    <property type="entry name" value="Virul_fac_BrkB"/>
</dbReference>
<evidence type="ECO:0000256" key="1">
    <source>
        <dbReference type="ARBA" id="ARBA00004651"/>
    </source>
</evidence>
<name>A0A7W3ITJ2_9ACTN</name>
<dbReference type="PANTHER" id="PTHR30213:SF1">
    <property type="entry name" value="INNER MEMBRANE PROTEIN YHJD"/>
    <property type="match status" value="1"/>
</dbReference>
<dbReference type="EMBL" id="JACGWT010000004">
    <property type="protein sequence ID" value="MBA8794959.1"/>
    <property type="molecule type" value="Genomic_DNA"/>
</dbReference>
<reference evidence="8 9" key="1">
    <citation type="submission" date="2020-07" db="EMBL/GenBank/DDBJ databases">
        <title>Sequencing the genomes of 1000 actinobacteria strains.</title>
        <authorList>
            <person name="Klenk H.-P."/>
        </authorList>
    </citation>
    <scope>NUCLEOTIDE SEQUENCE [LARGE SCALE GENOMIC DNA]</scope>
    <source>
        <strain evidence="8 9">DSM 100723</strain>
    </source>
</reference>
<evidence type="ECO:0000256" key="7">
    <source>
        <dbReference type="SAM" id="Phobius"/>
    </source>
</evidence>
<feature type="region of interest" description="Disordered" evidence="6">
    <location>
        <begin position="300"/>
        <end position="351"/>
    </location>
</feature>
<dbReference type="AlphaFoldDB" id="A0A7W3ITJ2"/>
<dbReference type="Proteomes" id="UP000523079">
    <property type="component" value="Unassembled WGS sequence"/>
</dbReference>
<comment type="caution">
    <text evidence="8">The sequence shown here is derived from an EMBL/GenBank/DDBJ whole genome shotgun (WGS) entry which is preliminary data.</text>
</comment>
<evidence type="ECO:0000313" key="8">
    <source>
        <dbReference type="EMBL" id="MBA8794959.1"/>
    </source>
</evidence>
<evidence type="ECO:0000256" key="2">
    <source>
        <dbReference type="ARBA" id="ARBA00022475"/>
    </source>
</evidence>
<sequence>MSGAVTAAKRFVDRPGVAHLLRANTRFTSRLGTQFSAAVTYFSVLAIVPIVLFAFSVVGFVLTVVNPGALGFVLSQLSGALQPFGASASRRVLALVENALRHWAAPGIIGLLSAMYSGAGWAGNLRDAVRAQWTENFDVQFRQQQNIVVKTLKNFGVLIGLLVSLVITFALASISTALTDTVLDLVGLSDISWLKPVLVVVPIVISIAAGWLVFLYLFLVLPEERAPWPALRRGCLIGAVGLGVLQYGTTLLIQALSGNKAVQLFGPVVVVMLFFNLFARLVLFCAAWIVTWEEPAIEPRTSAEPGAIPPENRTRRTAAQSYVRGEPTPDPELDEPLDPDAPRNIRTPGTPVPEKVALRASRLSLGAGWITGTATGAGLGALLALGLSRLTRGRKD</sequence>
<comment type="subcellular location">
    <subcellularLocation>
        <location evidence="1">Cell membrane</location>
        <topology evidence="1">Multi-pass membrane protein</topology>
    </subcellularLocation>
</comment>
<accession>A0A7W3ITJ2</accession>
<dbReference type="Pfam" id="PF03631">
    <property type="entry name" value="Virul_fac_BrkB"/>
    <property type="match status" value="1"/>
</dbReference>
<dbReference type="GO" id="GO:0005886">
    <property type="term" value="C:plasma membrane"/>
    <property type="evidence" value="ECO:0007669"/>
    <property type="project" value="UniProtKB-SubCell"/>
</dbReference>
<feature type="transmembrane region" description="Helical" evidence="7">
    <location>
        <begin position="268"/>
        <end position="290"/>
    </location>
</feature>
<organism evidence="8 9">
    <name type="scientific">Microlunatus kandeliicorticis</name>
    <dbReference type="NCBI Taxonomy" id="1759536"/>
    <lineage>
        <taxon>Bacteria</taxon>
        <taxon>Bacillati</taxon>
        <taxon>Actinomycetota</taxon>
        <taxon>Actinomycetes</taxon>
        <taxon>Propionibacteriales</taxon>
        <taxon>Propionibacteriaceae</taxon>
        <taxon>Microlunatus</taxon>
    </lineage>
</organism>
<gene>
    <name evidence="8" type="ORF">FHX74_002587</name>
</gene>
<keyword evidence="3 7" id="KW-0812">Transmembrane</keyword>
<keyword evidence="9" id="KW-1185">Reference proteome</keyword>
<protein>
    <submittedName>
        <fullName evidence="8">Membrane protein</fullName>
    </submittedName>
</protein>
<evidence type="ECO:0000256" key="5">
    <source>
        <dbReference type="ARBA" id="ARBA00023136"/>
    </source>
</evidence>
<dbReference type="RefSeq" id="WP_182560583.1">
    <property type="nucleotide sequence ID" value="NZ_JACGWT010000004.1"/>
</dbReference>
<evidence type="ECO:0000256" key="3">
    <source>
        <dbReference type="ARBA" id="ARBA00022692"/>
    </source>
</evidence>
<evidence type="ECO:0000313" key="9">
    <source>
        <dbReference type="Proteomes" id="UP000523079"/>
    </source>
</evidence>
<feature type="transmembrane region" description="Helical" evidence="7">
    <location>
        <begin position="234"/>
        <end position="256"/>
    </location>
</feature>
<feature type="transmembrane region" description="Helical" evidence="7">
    <location>
        <begin position="365"/>
        <end position="387"/>
    </location>
</feature>
<keyword evidence="4 7" id="KW-1133">Transmembrane helix</keyword>
<feature type="transmembrane region" description="Helical" evidence="7">
    <location>
        <begin position="198"/>
        <end position="222"/>
    </location>
</feature>